<sequence>MSSTQSNDSLRELNAKLLAEICELRKKVAEIPELREKLLRFAEAEAENTKLKQIIEENALRDVENTELKSRVRELEARLAILEQGVTEVNEHRKPDYEVNDAVPEFTVSTLNSSLCEEDRNTDESLDVVHKKRVGDEIRQRKRDEKLQHETANLCPEIKLEQDDEIDVVDTSQIVEQGLIQELTQNQCEVSCQSSDDEIDK</sequence>
<organism evidence="2 3">
    <name type="scientific">Gigaspora margarita</name>
    <dbReference type="NCBI Taxonomy" id="4874"/>
    <lineage>
        <taxon>Eukaryota</taxon>
        <taxon>Fungi</taxon>
        <taxon>Fungi incertae sedis</taxon>
        <taxon>Mucoromycota</taxon>
        <taxon>Glomeromycotina</taxon>
        <taxon>Glomeromycetes</taxon>
        <taxon>Diversisporales</taxon>
        <taxon>Gigasporaceae</taxon>
        <taxon>Gigaspora</taxon>
    </lineage>
</organism>
<dbReference type="Proteomes" id="UP000439903">
    <property type="component" value="Unassembled WGS sequence"/>
</dbReference>
<dbReference type="AlphaFoldDB" id="A0A8H3X5N1"/>
<proteinExistence type="predicted"/>
<dbReference type="EMBL" id="WTPW01001818">
    <property type="protein sequence ID" value="KAF0412229.1"/>
    <property type="molecule type" value="Genomic_DNA"/>
</dbReference>
<evidence type="ECO:0000313" key="2">
    <source>
        <dbReference type="EMBL" id="KAF0412229.1"/>
    </source>
</evidence>
<feature type="coiled-coil region" evidence="1">
    <location>
        <begin position="65"/>
        <end position="92"/>
    </location>
</feature>
<gene>
    <name evidence="2" type="ORF">F8M41_007962</name>
</gene>
<protein>
    <submittedName>
        <fullName evidence="2">Uncharacterized protein</fullName>
    </submittedName>
</protein>
<keyword evidence="3" id="KW-1185">Reference proteome</keyword>
<keyword evidence="1" id="KW-0175">Coiled coil</keyword>
<evidence type="ECO:0000256" key="1">
    <source>
        <dbReference type="SAM" id="Coils"/>
    </source>
</evidence>
<dbReference type="OrthoDB" id="2439461at2759"/>
<name>A0A8H3X5N1_GIGMA</name>
<evidence type="ECO:0000313" key="3">
    <source>
        <dbReference type="Proteomes" id="UP000439903"/>
    </source>
</evidence>
<accession>A0A8H3X5N1</accession>
<comment type="caution">
    <text evidence="2">The sequence shown here is derived from an EMBL/GenBank/DDBJ whole genome shotgun (WGS) entry which is preliminary data.</text>
</comment>
<reference evidence="2 3" key="1">
    <citation type="journal article" date="2019" name="Environ. Microbiol.">
        <title>At the nexus of three kingdoms: the genome of the mycorrhizal fungus Gigaspora margarita provides insights into plant, endobacterial and fungal interactions.</title>
        <authorList>
            <person name="Venice F."/>
            <person name="Ghignone S."/>
            <person name="Salvioli di Fossalunga A."/>
            <person name="Amselem J."/>
            <person name="Novero M."/>
            <person name="Xianan X."/>
            <person name="Sedzielewska Toro K."/>
            <person name="Morin E."/>
            <person name="Lipzen A."/>
            <person name="Grigoriev I.V."/>
            <person name="Henrissat B."/>
            <person name="Martin F.M."/>
            <person name="Bonfante P."/>
        </authorList>
    </citation>
    <scope>NUCLEOTIDE SEQUENCE [LARGE SCALE GENOMIC DNA]</scope>
    <source>
        <strain evidence="2 3">BEG34</strain>
    </source>
</reference>